<accession>A0ABW0T4R1</accession>
<protein>
    <submittedName>
        <fullName evidence="2">Uncharacterized protein</fullName>
    </submittedName>
</protein>
<proteinExistence type="predicted"/>
<dbReference type="RefSeq" id="WP_377330377.1">
    <property type="nucleotide sequence ID" value="NZ_JBHSNG010000054.1"/>
</dbReference>
<organism evidence="2 3">
    <name type="scientific">Rhodanobacter terrae</name>
    <dbReference type="NCBI Taxonomy" id="418647"/>
    <lineage>
        <taxon>Bacteria</taxon>
        <taxon>Pseudomonadati</taxon>
        <taxon>Pseudomonadota</taxon>
        <taxon>Gammaproteobacteria</taxon>
        <taxon>Lysobacterales</taxon>
        <taxon>Rhodanobacteraceae</taxon>
        <taxon>Rhodanobacter</taxon>
    </lineage>
</organism>
<keyword evidence="1" id="KW-0812">Transmembrane</keyword>
<evidence type="ECO:0000256" key="1">
    <source>
        <dbReference type="SAM" id="Phobius"/>
    </source>
</evidence>
<keyword evidence="3" id="KW-1185">Reference proteome</keyword>
<dbReference type="Proteomes" id="UP001596111">
    <property type="component" value="Unassembled WGS sequence"/>
</dbReference>
<feature type="transmembrane region" description="Helical" evidence="1">
    <location>
        <begin position="32"/>
        <end position="49"/>
    </location>
</feature>
<sequence>MNVRKMRYFALAALFSCDLLLVAITQGKIDLLSGVILPVANLVYIYGLFASDKNELVLFYVLQLVALSAFLSLIHLLNKFDIIYSIFCLMAYLAAIGLLFHKYKTARPPFG</sequence>
<reference evidence="3" key="1">
    <citation type="journal article" date="2019" name="Int. J. Syst. Evol. Microbiol.">
        <title>The Global Catalogue of Microorganisms (GCM) 10K type strain sequencing project: providing services to taxonomists for standard genome sequencing and annotation.</title>
        <authorList>
            <consortium name="The Broad Institute Genomics Platform"/>
            <consortium name="The Broad Institute Genome Sequencing Center for Infectious Disease"/>
            <person name="Wu L."/>
            <person name="Ma J."/>
        </authorList>
    </citation>
    <scope>NUCLEOTIDE SEQUENCE [LARGE SCALE GENOMIC DNA]</scope>
    <source>
        <strain evidence="3">CGMCC 1.13587</strain>
    </source>
</reference>
<keyword evidence="1" id="KW-0472">Membrane</keyword>
<evidence type="ECO:0000313" key="3">
    <source>
        <dbReference type="Proteomes" id="UP001596111"/>
    </source>
</evidence>
<feature type="transmembrane region" description="Helical" evidence="1">
    <location>
        <begin position="82"/>
        <end position="100"/>
    </location>
</feature>
<comment type="caution">
    <text evidence="2">The sequence shown here is derived from an EMBL/GenBank/DDBJ whole genome shotgun (WGS) entry which is preliminary data.</text>
</comment>
<gene>
    <name evidence="2" type="ORF">ACFPPB_20000</name>
</gene>
<feature type="transmembrane region" description="Helical" evidence="1">
    <location>
        <begin position="56"/>
        <end position="76"/>
    </location>
</feature>
<keyword evidence="1" id="KW-1133">Transmembrane helix</keyword>
<name>A0ABW0T4R1_9GAMM</name>
<evidence type="ECO:0000313" key="2">
    <source>
        <dbReference type="EMBL" id="MFC5583400.1"/>
    </source>
</evidence>
<dbReference type="EMBL" id="JBHSNG010000054">
    <property type="protein sequence ID" value="MFC5583400.1"/>
    <property type="molecule type" value="Genomic_DNA"/>
</dbReference>